<feature type="region of interest" description="Disordered" evidence="1">
    <location>
        <begin position="192"/>
        <end position="249"/>
    </location>
</feature>
<accession>A0A0F7SU11</accession>
<name>A0A0F7SU11_PHARH</name>
<dbReference type="AlphaFoldDB" id="A0A0F7SU11"/>
<feature type="compositionally biased region" description="Low complexity" evidence="1">
    <location>
        <begin position="63"/>
        <end position="77"/>
    </location>
</feature>
<feature type="compositionally biased region" description="Pro residues" evidence="1">
    <location>
        <begin position="165"/>
        <end position="175"/>
    </location>
</feature>
<protein>
    <submittedName>
        <fullName evidence="2">Uncharacterized protein</fullName>
    </submittedName>
</protein>
<dbReference type="EMBL" id="LN483332">
    <property type="protein sequence ID" value="CED84956.1"/>
    <property type="molecule type" value="Genomic_DNA"/>
</dbReference>
<feature type="compositionally biased region" description="Basic and acidic residues" evidence="1">
    <location>
        <begin position="20"/>
        <end position="30"/>
    </location>
</feature>
<feature type="region of interest" description="Disordered" evidence="1">
    <location>
        <begin position="1"/>
        <end position="109"/>
    </location>
</feature>
<evidence type="ECO:0000256" key="1">
    <source>
        <dbReference type="SAM" id="MobiDB-lite"/>
    </source>
</evidence>
<feature type="compositionally biased region" description="Low complexity" evidence="1">
    <location>
        <begin position="84"/>
        <end position="94"/>
    </location>
</feature>
<sequence>MTELDTPMPSLEAMTQHMVSPEESRSDRNQNNRPSHFHYQRDSRISHPKPRQPRRASIDCGALKIGSKSSLVSSGVSPDEHVGKGTPTTTPSGKSIHRRPSHKTGHPRPVLLHHLPRSSLYTPIPPSLLTSPLLNSPESPFFVRSVCPLSSTSSPVPSLRISPSPATPPTTPFQFPPISFLPPFSSSQQQMLAFCSPHPPSPPISDDRSDQRRNSTEFIWPNSMLADQPEHSQPSSHSLNRRQLQDLGV</sequence>
<organism evidence="2">
    <name type="scientific">Phaffia rhodozyma</name>
    <name type="common">Yeast</name>
    <name type="synonym">Xanthophyllomyces dendrorhous</name>
    <dbReference type="NCBI Taxonomy" id="264483"/>
    <lineage>
        <taxon>Eukaryota</taxon>
        <taxon>Fungi</taxon>
        <taxon>Dikarya</taxon>
        <taxon>Basidiomycota</taxon>
        <taxon>Agaricomycotina</taxon>
        <taxon>Tremellomycetes</taxon>
        <taxon>Cystofilobasidiales</taxon>
        <taxon>Mrakiaceae</taxon>
        <taxon>Phaffia</taxon>
    </lineage>
</organism>
<feature type="compositionally biased region" description="Polar residues" evidence="1">
    <location>
        <begin position="231"/>
        <end position="242"/>
    </location>
</feature>
<evidence type="ECO:0000313" key="2">
    <source>
        <dbReference type="EMBL" id="CED84956.1"/>
    </source>
</evidence>
<feature type="compositionally biased region" description="Low complexity" evidence="1">
    <location>
        <begin position="153"/>
        <end position="164"/>
    </location>
</feature>
<proteinExistence type="predicted"/>
<feature type="region of interest" description="Disordered" evidence="1">
    <location>
        <begin position="153"/>
        <end position="175"/>
    </location>
</feature>
<feature type="compositionally biased region" description="Basic residues" evidence="1">
    <location>
        <begin position="95"/>
        <end position="106"/>
    </location>
</feature>
<feature type="compositionally biased region" description="Basic and acidic residues" evidence="1">
    <location>
        <begin position="205"/>
        <end position="215"/>
    </location>
</feature>
<reference evidence="2" key="1">
    <citation type="submission" date="2014-08" db="EMBL/GenBank/DDBJ databases">
        <authorList>
            <person name="Sharma Rahul"/>
            <person name="Thines Marco"/>
        </authorList>
    </citation>
    <scope>NUCLEOTIDE SEQUENCE</scope>
</reference>